<name>A0ABV0W401_9TELE</name>
<accession>A0ABV0W401</accession>
<keyword evidence="3" id="KW-1185">Reference proteome</keyword>
<proteinExistence type="predicted"/>
<evidence type="ECO:0000313" key="3">
    <source>
        <dbReference type="Proteomes" id="UP001444071"/>
    </source>
</evidence>
<dbReference type="Proteomes" id="UP001444071">
    <property type="component" value="Unassembled WGS sequence"/>
</dbReference>
<feature type="compositionally biased region" description="Gly residues" evidence="1">
    <location>
        <begin position="57"/>
        <end position="68"/>
    </location>
</feature>
<evidence type="ECO:0000256" key="1">
    <source>
        <dbReference type="SAM" id="MobiDB-lite"/>
    </source>
</evidence>
<evidence type="ECO:0000313" key="2">
    <source>
        <dbReference type="EMBL" id="MEQ2263212.1"/>
    </source>
</evidence>
<comment type="caution">
    <text evidence="2">The sequence shown here is derived from an EMBL/GenBank/DDBJ whole genome shotgun (WGS) entry which is preliminary data.</text>
</comment>
<feature type="region of interest" description="Disordered" evidence="1">
    <location>
        <begin position="56"/>
        <end position="114"/>
    </location>
</feature>
<sequence>MEASGLGREWVAAHGCRCGESAGGSSVSDSTLRVSALLSVSREMVGWEAGVRLGARAGTGTGLDGVEGGSPPPPSPSQPEDEDGVCSKYAPSSRERQKIETAELRDKKVSATKHTHPAWELWSDLFE</sequence>
<reference evidence="2 3" key="1">
    <citation type="submission" date="2021-06" db="EMBL/GenBank/DDBJ databases">
        <authorList>
            <person name="Palmer J.M."/>
        </authorList>
    </citation>
    <scope>NUCLEOTIDE SEQUENCE [LARGE SCALE GENOMIC DNA]</scope>
    <source>
        <strain evidence="2 3">XR_2019</strain>
        <tissue evidence="2">Muscle</tissue>
    </source>
</reference>
<organism evidence="2 3">
    <name type="scientific">Xenotaenia resolanae</name>
    <dbReference type="NCBI Taxonomy" id="208358"/>
    <lineage>
        <taxon>Eukaryota</taxon>
        <taxon>Metazoa</taxon>
        <taxon>Chordata</taxon>
        <taxon>Craniata</taxon>
        <taxon>Vertebrata</taxon>
        <taxon>Euteleostomi</taxon>
        <taxon>Actinopterygii</taxon>
        <taxon>Neopterygii</taxon>
        <taxon>Teleostei</taxon>
        <taxon>Neoteleostei</taxon>
        <taxon>Acanthomorphata</taxon>
        <taxon>Ovalentaria</taxon>
        <taxon>Atherinomorphae</taxon>
        <taxon>Cyprinodontiformes</taxon>
        <taxon>Goodeidae</taxon>
        <taxon>Xenotaenia</taxon>
    </lineage>
</organism>
<protein>
    <submittedName>
        <fullName evidence="2">Uncharacterized protein</fullName>
    </submittedName>
</protein>
<feature type="compositionally biased region" description="Basic and acidic residues" evidence="1">
    <location>
        <begin position="93"/>
        <end position="109"/>
    </location>
</feature>
<gene>
    <name evidence="2" type="ORF">XENORESO_004609</name>
</gene>
<dbReference type="EMBL" id="JAHRIM010021829">
    <property type="protein sequence ID" value="MEQ2263212.1"/>
    <property type="molecule type" value="Genomic_DNA"/>
</dbReference>